<dbReference type="Gene3D" id="1.10.8.10">
    <property type="entry name" value="DNA helicase RuvA subunit, C-terminal domain"/>
    <property type="match status" value="1"/>
</dbReference>
<gene>
    <name evidence="5" type="primary">tsf</name>
    <name evidence="9" type="ORF">A2870_00045</name>
</gene>
<dbReference type="HAMAP" id="MF_00050">
    <property type="entry name" value="EF_Ts"/>
    <property type="match status" value="1"/>
</dbReference>
<evidence type="ECO:0000256" key="6">
    <source>
        <dbReference type="RuleBase" id="RU000642"/>
    </source>
</evidence>
<dbReference type="SUPFAM" id="SSF54713">
    <property type="entry name" value="Elongation factor Ts (EF-Ts), dimerisation domain"/>
    <property type="match status" value="1"/>
</dbReference>
<dbReference type="Proteomes" id="UP000179102">
    <property type="component" value="Unassembled WGS sequence"/>
</dbReference>
<dbReference type="STRING" id="1797711.A2870_00045"/>
<dbReference type="InterPro" id="IPR036402">
    <property type="entry name" value="EF-Ts_dimer_sf"/>
</dbReference>
<keyword evidence="4 5" id="KW-0648">Protein biosynthesis</keyword>
<comment type="function">
    <text evidence="5 6">Associates with the EF-Tu.GDP complex and induces the exchange of GDP to GTP. It remains bound to the aminoacyl-tRNA.EF-Tu.GTP complex up to the GTP hydrolysis stage on the ribosome.</text>
</comment>
<dbReference type="AlphaFoldDB" id="A0A1F5G644"/>
<dbReference type="PANTHER" id="PTHR11741:SF0">
    <property type="entry name" value="ELONGATION FACTOR TS, MITOCHONDRIAL"/>
    <property type="match status" value="1"/>
</dbReference>
<dbReference type="FunFam" id="1.10.8.10:FF:000001">
    <property type="entry name" value="Elongation factor Ts"/>
    <property type="match status" value="1"/>
</dbReference>
<dbReference type="FunFam" id="3.30.479.20:FF:000003">
    <property type="entry name" value="Elongation factor Ts, mitochondrial"/>
    <property type="match status" value="1"/>
</dbReference>
<protein>
    <recommendedName>
        <fullName evidence="2 5">Elongation factor Ts</fullName>
        <shortName evidence="5">EF-Ts</shortName>
    </recommendedName>
</protein>
<reference evidence="9 10" key="1">
    <citation type="journal article" date="2016" name="Nat. Commun.">
        <title>Thousands of microbial genomes shed light on interconnected biogeochemical processes in an aquifer system.</title>
        <authorList>
            <person name="Anantharaman K."/>
            <person name="Brown C.T."/>
            <person name="Hug L.A."/>
            <person name="Sharon I."/>
            <person name="Castelle C.J."/>
            <person name="Probst A.J."/>
            <person name="Thomas B.C."/>
            <person name="Singh A."/>
            <person name="Wilkins M.J."/>
            <person name="Karaoz U."/>
            <person name="Brodie E.L."/>
            <person name="Williams K.H."/>
            <person name="Hubbard S.S."/>
            <person name="Banfield J.F."/>
        </authorList>
    </citation>
    <scope>NUCLEOTIDE SEQUENCE [LARGE SCALE GENOMIC DNA]</scope>
</reference>
<dbReference type="Gene3D" id="3.30.479.20">
    <property type="entry name" value="Elongation factor Ts, dimerisation domain"/>
    <property type="match status" value="1"/>
</dbReference>
<dbReference type="Pfam" id="PF00889">
    <property type="entry name" value="EF_TS"/>
    <property type="match status" value="1"/>
</dbReference>
<organism evidence="9 10">
    <name type="scientific">Candidatus Curtissbacteria bacterium RIFCSPHIGHO2_01_FULL_41_11</name>
    <dbReference type="NCBI Taxonomy" id="1797711"/>
    <lineage>
        <taxon>Bacteria</taxon>
        <taxon>Candidatus Curtissiibacteriota</taxon>
    </lineage>
</organism>
<dbReference type="NCBIfam" id="TIGR00116">
    <property type="entry name" value="tsf"/>
    <property type="match status" value="1"/>
</dbReference>
<dbReference type="EMBL" id="MFAZ01000016">
    <property type="protein sequence ID" value="OGD87309.1"/>
    <property type="molecule type" value="Genomic_DNA"/>
</dbReference>
<dbReference type="CDD" id="cd14275">
    <property type="entry name" value="UBA_EF-Ts"/>
    <property type="match status" value="1"/>
</dbReference>
<comment type="similarity">
    <text evidence="1 5 6">Belongs to the EF-Ts family.</text>
</comment>
<evidence type="ECO:0000256" key="3">
    <source>
        <dbReference type="ARBA" id="ARBA00022768"/>
    </source>
</evidence>
<comment type="subcellular location">
    <subcellularLocation>
        <location evidence="5 7">Cytoplasm</location>
    </subcellularLocation>
</comment>
<dbReference type="InterPro" id="IPR001816">
    <property type="entry name" value="Transl_elong_EFTs/EF1B"/>
</dbReference>
<dbReference type="InterPro" id="IPR014039">
    <property type="entry name" value="Transl_elong_EFTs/EF1B_dimer"/>
</dbReference>
<dbReference type="PANTHER" id="PTHR11741">
    <property type="entry name" value="ELONGATION FACTOR TS"/>
    <property type="match status" value="1"/>
</dbReference>
<dbReference type="PROSITE" id="PS01127">
    <property type="entry name" value="EF_TS_2"/>
    <property type="match status" value="1"/>
</dbReference>
<evidence type="ECO:0000256" key="2">
    <source>
        <dbReference type="ARBA" id="ARBA00016956"/>
    </source>
</evidence>
<keyword evidence="3 5" id="KW-0251">Elongation factor</keyword>
<evidence type="ECO:0000313" key="10">
    <source>
        <dbReference type="Proteomes" id="UP000179102"/>
    </source>
</evidence>
<name>A0A1F5G644_9BACT</name>
<proteinExistence type="inferred from homology"/>
<feature type="domain" description="Translation elongation factor EFTs/EF1B dimerisation" evidence="8">
    <location>
        <begin position="72"/>
        <end position="149"/>
    </location>
</feature>
<sequence length="152" mass="16766">MGVSLDQIKQLREKTSAGVADCRKALEEAGGDFEKAEELLKSWGIDKAASKADREAGQGLVETYIHSGGKVGAMVEVNCETDFVARTDEFKTLAHEVAMQVSAMDPKDVEELLEQEYIRDSSKKIGDLVKEAIAKLGENIVIKRFMRFELGQ</sequence>
<evidence type="ECO:0000256" key="5">
    <source>
        <dbReference type="HAMAP-Rule" id="MF_00050"/>
    </source>
</evidence>
<accession>A0A1F5G644</accession>
<dbReference type="GO" id="GO:0005737">
    <property type="term" value="C:cytoplasm"/>
    <property type="evidence" value="ECO:0007669"/>
    <property type="project" value="UniProtKB-SubCell"/>
</dbReference>
<dbReference type="SUPFAM" id="SSF46934">
    <property type="entry name" value="UBA-like"/>
    <property type="match status" value="1"/>
</dbReference>
<evidence type="ECO:0000259" key="8">
    <source>
        <dbReference type="Pfam" id="PF00889"/>
    </source>
</evidence>
<evidence type="ECO:0000313" key="9">
    <source>
        <dbReference type="EMBL" id="OGD87309.1"/>
    </source>
</evidence>
<evidence type="ECO:0000256" key="4">
    <source>
        <dbReference type="ARBA" id="ARBA00022917"/>
    </source>
</evidence>
<comment type="caution">
    <text evidence="9">The sequence shown here is derived from an EMBL/GenBank/DDBJ whole genome shotgun (WGS) entry which is preliminary data.</text>
</comment>
<evidence type="ECO:0000256" key="7">
    <source>
        <dbReference type="RuleBase" id="RU000643"/>
    </source>
</evidence>
<evidence type="ECO:0000256" key="1">
    <source>
        <dbReference type="ARBA" id="ARBA00005532"/>
    </source>
</evidence>
<dbReference type="InterPro" id="IPR009060">
    <property type="entry name" value="UBA-like_sf"/>
</dbReference>
<dbReference type="GO" id="GO:0003746">
    <property type="term" value="F:translation elongation factor activity"/>
    <property type="evidence" value="ECO:0007669"/>
    <property type="project" value="UniProtKB-UniRule"/>
</dbReference>
<keyword evidence="5" id="KW-0963">Cytoplasm</keyword>
<dbReference type="InterPro" id="IPR018101">
    <property type="entry name" value="Transl_elong_Ts_CS"/>
</dbReference>
<feature type="region of interest" description="Involved in Mg(2+) ion dislocation from EF-Tu" evidence="5">
    <location>
        <begin position="81"/>
        <end position="84"/>
    </location>
</feature>